<evidence type="ECO:0000256" key="1">
    <source>
        <dbReference type="ARBA" id="ARBA00022612"/>
    </source>
</evidence>
<protein>
    <recommendedName>
        <fullName evidence="4">Prohead serine protease domain-containing protein</fullName>
    </recommendedName>
</protein>
<keyword evidence="1" id="KW-1188">Viral release from host cell</keyword>
<accession>A0A0F9GJJ2</accession>
<sequence length="134" mass="14999">ALVEHDPARIIGRNKAKTLRLAEDEVGLKVEIDVPDTQVGRDLQVSVARGDLTQMSFSFSVVSESWKTKDKVDIRTLEELELFDVSVVAFPAYEDTDVAQRRLDAAKKAVEARLVIPVTFSFPYRQRHEGVEGA</sequence>
<comment type="caution">
    <text evidence="5">The sequence shown here is derived from an EMBL/GenBank/DDBJ whole genome shotgun (WGS) entry which is preliminary data.</text>
</comment>
<dbReference type="InterPro" id="IPR006433">
    <property type="entry name" value="Prohead_protease"/>
</dbReference>
<name>A0A0F9GJJ2_9ZZZZ</name>
<dbReference type="Pfam" id="PF04586">
    <property type="entry name" value="Peptidase_S78"/>
    <property type="match status" value="1"/>
</dbReference>
<dbReference type="AlphaFoldDB" id="A0A0F9GJJ2"/>
<dbReference type="EMBL" id="LAZR01028199">
    <property type="protein sequence ID" value="KKL63362.1"/>
    <property type="molecule type" value="Genomic_DNA"/>
</dbReference>
<evidence type="ECO:0000256" key="3">
    <source>
        <dbReference type="ARBA" id="ARBA00022801"/>
    </source>
</evidence>
<dbReference type="NCBIfam" id="TIGR01543">
    <property type="entry name" value="proheadase_HK97"/>
    <property type="match status" value="1"/>
</dbReference>
<reference evidence="5" key="1">
    <citation type="journal article" date="2015" name="Nature">
        <title>Complex archaea that bridge the gap between prokaryotes and eukaryotes.</title>
        <authorList>
            <person name="Spang A."/>
            <person name="Saw J.H."/>
            <person name="Jorgensen S.L."/>
            <person name="Zaremba-Niedzwiedzka K."/>
            <person name="Martijn J."/>
            <person name="Lind A.E."/>
            <person name="van Eijk R."/>
            <person name="Schleper C."/>
            <person name="Guy L."/>
            <person name="Ettema T.J."/>
        </authorList>
    </citation>
    <scope>NUCLEOTIDE SEQUENCE</scope>
</reference>
<keyword evidence="2" id="KW-0645">Protease</keyword>
<feature type="non-terminal residue" evidence="5">
    <location>
        <position position="1"/>
    </location>
</feature>
<dbReference type="InterPro" id="IPR054613">
    <property type="entry name" value="Peptidase_S78_dom"/>
</dbReference>
<gene>
    <name evidence="5" type="ORF">LCGC14_2175870</name>
</gene>
<proteinExistence type="predicted"/>
<evidence type="ECO:0000313" key="5">
    <source>
        <dbReference type="EMBL" id="KKL63362.1"/>
    </source>
</evidence>
<dbReference type="GO" id="GO:0006508">
    <property type="term" value="P:proteolysis"/>
    <property type="evidence" value="ECO:0007669"/>
    <property type="project" value="UniProtKB-KW"/>
</dbReference>
<evidence type="ECO:0000256" key="2">
    <source>
        <dbReference type="ARBA" id="ARBA00022670"/>
    </source>
</evidence>
<feature type="domain" description="Prohead serine protease" evidence="4">
    <location>
        <begin position="1"/>
        <end position="107"/>
    </location>
</feature>
<keyword evidence="3" id="KW-0378">Hydrolase</keyword>
<evidence type="ECO:0000259" key="4">
    <source>
        <dbReference type="Pfam" id="PF04586"/>
    </source>
</evidence>
<dbReference type="GO" id="GO:0008233">
    <property type="term" value="F:peptidase activity"/>
    <property type="evidence" value="ECO:0007669"/>
    <property type="project" value="UniProtKB-KW"/>
</dbReference>
<organism evidence="5">
    <name type="scientific">marine sediment metagenome</name>
    <dbReference type="NCBI Taxonomy" id="412755"/>
    <lineage>
        <taxon>unclassified sequences</taxon>
        <taxon>metagenomes</taxon>
        <taxon>ecological metagenomes</taxon>
    </lineage>
</organism>